<organism evidence="1 2">
    <name type="scientific">Marinobacter xiaoshiensis</name>
    <dbReference type="NCBI Taxonomy" id="3073652"/>
    <lineage>
        <taxon>Bacteria</taxon>
        <taxon>Pseudomonadati</taxon>
        <taxon>Pseudomonadota</taxon>
        <taxon>Gammaproteobacteria</taxon>
        <taxon>Pseudomonadales</taxon>
        <taxon>Marinobacteraceae</taxon>
        <taxon>Marinobacter</taxon>
    </lineage>
</organism>
<keyword evidence="2" id="KW-1185">Reference proteome</keyword>
<proteinExistence type="predicted"/>
<comment type="caution">
    <text evidence="1">The sequence shown here is derived from an EMBL/GenBank/DDBJ whole genome shotgun (WGS) entry which is preliminary data.</text>
</comment>
<evidence type="ECO:0000313" key="2">
    <source>
        <dbReference type="Proteomes" id="UP001267407"/>
    </source>
</evidence>
<sequence length="53" mass="6352">MDVIGRSDTVAKRVYADFDYQKSAWIYDRSQLKVRRIEAHGHYYLPQTGRNYI</sequence>
<name>A0ABU2HEZ1_9GAMM</name>
<protein>
    <submittedName>
        <fullName evidence="1">Uncharacterized protein</fullName>
    </submittedName>
</protein>
<reference evidence="1" key="1">
    <citation type="submission" date="2023-09" db="EMBL/GenBank/DDBJ databases">
        <title>Marinobacter sediminicola sp. nov. and Marinobacter maritimum sp. nov., isolated from marine sediment.</title>
        <authorList>
            <person name="An J."/>
        </authorList>
    </citation>
    <scope>NUCLEOTIDE SEQUENCE</scope>
    <source>
        <strain evidence="1">F60267</strain>
    </source>
</reference>
<gene>
    <name evidence="1" type="ORF">RKA07_03330</name>
</gene>
<accession>A0ABU2HEZ1</accession>
<dbReference type="EMBL" id="JAVMBO010000006">
    <property type="protein sequence ID" value="MDS1309136.1"/>
    <property type="molecule type" value="Genomic_DNA"/>
</dbReference>
<dbReference type="Proteomes" id="UP001267407">
    <property type="component" value="Unassembled WGS sequence"/>
</dbReference>
<dbReference type="RefSeq" id="WP_200368991.1">
    <property type="nucleotide sequence ID" value="NZ_JAVMBO010000006.1"/>
</dbReference>
<evidence type="ECO:0000313" key="1">
    <source>
        <dbReference type="EMBL" id="MDS1309136.1"/>
    </source>
</evidence>